<dbReference type="AlphaFoldDB" id="A0A1G6MY00"/>
<dbReference type="GO" id="GO:0006865">
    <property type="term" value="P:amino acid transport"/>
    <property type="evidence" value="ECO:0007669"/>
    <property type="project" value="UniProtKB-KW"/>
</dbReference>
<evidence type="ECO:0000256" key="1">
    <source>
        <dbReference type="ARBA" id="ARBA00004651"/>
    </source>
</evidence>
<evidence type="ECO:0000256" key="7">
    <source>
        <dbReference type="ARBA" id="ARBA00023136"/>
    </source>
</evidence>
<keyword evidence="6 8" id="KW-1133">Transmembrane helix</keyword>
<protein>
    <submittedName>
        <fullName evidence="10">Amino acid ABC transporter membrane protein 1, PAAT family (TC 3.A.1.3.-)</fullName>
    </submittedName>
</protein>
<evidence type="ECO:0000256" key="6">
    <source>
        <dbReference type="ARBA" id="ARBA00022989"/>
    </source>
</evidence>
<dbReference type="PROSITE" id="PS50928">
    <property type="entry name" value="ABC_TM1"/>
    <property type="match status" value="1"/>
</dbReference>
<gene>
    <name evidence="10" type="ORF">SAMN04488112_11145</name>
</gene>
<dbReference type="InterPro" id="IPR035906">
    <property type="entry name" value="MetI-like_sf"/>
</dbReference>
<dbReference type="SUPFAM" id="SSF161098">
    <property type="entry name" value="MetI-like"/>
    <property type="match status" value="1"/>
</dbReference>
<dbReference type="InterPro" id="IPR014342">
    <property type="entry name" value="Ectoine_EhuC"/>
</dbReference>
<dbReference type="Pfam" id="PF00528">
    <property type="entry name" value="BPD_transp_1"/>
    <property type="match status" value="1"/>
</dbReference>
<evidence type="ECO:0000313" key="11">
    <source>
        <dbReference type="Proteomes" id="UP000199387"/>
    </source>
</evidence>
<dbReference type="PANTHER" id="PTHR30614:SF0">
    <property type="entry name" value="L-CYSTINE TRANSPORT SYSTEM PERMEASE PROTEIN TCYL"/>
    <property type="match status" value="1"/>
</dbReference>
<dbReference type="GO" id="GO:0043190">
    <property type="term" value="C:ATP-binding cassette (ABC) transporter complex"/>
    <property type="evidence" value="ECO:0007669"/>
    <property type="project" value="InterPro"/>
</dbReference>
<dbReference type="NCBIfam" id="TIGR01726">
    <property type="entry name" value="HEQRo_perm_3TM"/>
    <property type="match status" value="1"/>
</dbReference>
<evidence type="ECO:0000256" key="3">
    <source>
        <dbReference type="ARBA" id="ARBA00022475"/>
    </source>
</evidence>
<proteinExistence type="inferred from homology"/>
<dbReference type="Proteomes" id="UP000199387">
    <property type="component" value="Unassembled WGS sequence"/>
</dbReference>
<keyword evidence="4 8" id="KW-0812">Transmembrane</keyword>
<dbReference type="RefSeq" id="WP_342670285.1">
    <property type="nucleotide sequence ID" value="NZ_FMZA01000011.1"/>
</dbReference>
<evidence type="ECO:0000259" key="9">
    <source>
        <dbReference type="PROSITE" id="PS50928"/>
    </source>
</evidence>
<dbReference type="STRING" id="1236220.SAMN04488112_11145"/>
<keyword evidence="2 8" id="KW-0813">Transport</keyword>
<dbReference type="PANTHER" id="PTHR30614">
    <property type="entry name" value="MEMBRANE COMPONENT OF AMINO ACID ABC TRANSPORTER"/>
    <property type="match status" value="1"/>
</dbReference>
<evidence type="ECO:0000256" key="4">
    <source>
        <dbReference type="ARBA" id="ARBA00022692"/>
    </source>
</evidence>
<reference evidence="10 11" key="1">
    <citation type="submission" date="2016-10" db="EMBL/GenBank/DDBJ databases">
        <authorList>
            <person name="de Groot N.N."/>
        </authorList>
    </citation>
    <scope>NUCLEOTIDE SEQUENCE [LARGE SCALE GENOMIC DNA]</scope>
    <source>
        <strain evidence="10 11">DSM 45514</strain>
    </source>
</reference>
<dbReference type="NCBIfam" id="TIGR03004">
    <property type="entry name" value="ectoine_ehuC"/>
    <property type="match status" value="1"/>
</dbReference>
<evidence type="ECO:0000313" key="10">
    <source>
        <dbReference type="EMBL" id="SDC60440.1"/>
    </source>
</evidence>
<dbReference type="InterPro" id="IPR010065">
    <property type="entry name" value="AA_ABC_transptr_permease_3TM"/>
</dbReference>
<keyword evidence="11" id="KW-1185">Reference proteome</keyword>
<feature type="transmembrane region" description="Helical" evidence="8">
    <location>
        <begin position="18"/>
        <end position="41"/>
    </location>
</feature>
<dbReference type="InterPro" id="IPR043429">
    <property type="entry name" value="ArtM/GltK/GlnP/TcyL/YhdX-like"/>
</dbReference>
<organism evidence="10 11">
    <name type="scientific">Melghirimyces thermohalophilus</name>
    <dbReference type="NCBI Taxonomy" id="1236220"/>
    <lineage>
        <taxon>Bacteria</taxon>
        <taxon>Bacillati</taxon>
        <taxon>Bacillota</taxon>
        <taxon>Bacilli</taxon>
        <taxon>Bacillales</taxon>
        <taxon>Thermoactinomycetaceae</taxon>
        <taxon>Melghirimyces</taxon>
    </lineage>
</organism>
<evidence type="ECO:0000256" key="8">
    <source>
        <dbReference type="RuleBase" id="RU363032"/>
    </source>
</evidence>
<dbReference type="Gene3D" id="1.10.3720.10">
    <property type="entry name" value="MetI-like"/>
    <property type="match status" value="1"/>
</dbReference>
<feature type="transmembrane region" description="Helical" evidence="8">
    <location>
        <begin position="187"/>
        <end position="209"/>
    </location>
</feature>
<evidence type="ECO:0000256" key="5">
    <source>
        <dbReference type="ARBA" id="ARBA00022970"/>
    </source>
</evidence>
<dbReference type="CDD" id="cd06261">
    <property type="entry name" value="TM_PBP2"/>
    <property type="match status" value="1"/>
</dbReference>
<accession>A0A1G6MY00</accession>
<sequence length="218" mass="24277">MIPIDVVSQVLPLLQEGFIVTIQLVIIAGILSFVMSFVGGLARLSRFAPLRWVSGFLIEFFRGTSLLVQLFWFYYALPLLGVTLPTGLVGIVALTLNYGSYGSEIVRSSILAVPKGQAEAGIALNMTRFQRMKSIILPQAFRIMLPSFGNLMIELLKGTALVSLITIQDMTFYITQARNTIGHDTLLFSMLLVAYFIIGYVITLVFRWLERKFSAGRV</sequence>
<dbReference type="InterPro" id="IPR000515">
    <property type="entry name" value="MetI-like"/>
</dbReference>
<evidence type="ECO:0000256" key="2">
    <source>
        <dbReference type="ARBA" id="ARBA00022448"/>
    </source>
</evidence>
<keyword evidence="7 8" id="KW-0472">Membrane</keyword>
<dbReference type="GO" id="GO:0022857">
    <property type="term" value="F:transmembrane transporter activity"/>
    <property type="evidence" value="ECO:0007669"/>
    <property type="project" value="InterPro"/>
</dbReference>
<comment type="similarity">
    <text evidence="8">Belongs to the binding-protein-dependent transport system permease family.</text>
</comment>
<comment type="subcellular location">
    <subcellularLocation>
        <location evidence="1 8">Cell membrane</location>
        <topology evidence="1 8">Multi-pass membrane protein</topology>
    </subcellularLocation>
</comment>
<feature type="domain" description="ABC transmembrane type-1" evidence="9">
    <location>
        <begin position="18"/>
        <end position="206"/>
    </location>
</feature>
<feature type="transmembrane region" description="Helical" evidence="8">
    <location>
        <begin position="140"/>
        <end position="167"/>
    </location>
</feature>
<name>A0A1G6MY00_9BACL</name>
<keyword evidence="3" id="KW-1003">Cell membrane</keyword>
<dbReference type="EMBL" id="FMZA01000011">
    <property type="protein sequence ID" value="SDC60440.1"/>
    <property type="molecule type" value="Genomic_DNA"/>
</dbReference>
<feature type="transmembrane region" description="Helical" evidence="8">
    <location>
        <begin position="79"/>
        <end position="99"/>
    </location>
</feature>
<keyword evidence="5" id="KW-0029">Amino-acid transport</keyword>